<dbReference type="AlphaFoldDB" id="A0A9P8P7U4"/>
<name>A0A9P8P7U4_9ASCO</name>
<organism evidence="1 2">
    <name type="scientific">Ogataea philodendri</name>
    <dbReference type="NCBI Taxonomy" id="1378263"/>
    <lineage>
        <taxon>Eukaryota</taxon>
        <taxon>Fungi</taxon>
        <taxon>Dikarya</taxon>
        <taxon>Ascomycota</taxon>
        <taxon>Saccharomycotina</taxon>
        <taxon>Pichiomycetes</taxon>
        <taxon>Pichiales</taxon>
        <taxon>Pichiaceae</taxon>
        <taxon>Ogataea</taxon>
    </lineage>
</organism>
<reference evidence="1" key="2">
    <citation type="submission" date="2021-01" db="EMBL/GenBank/DDBJ databases">
        <authorList>
            <person name="Schikora-Tamarit M.A."/>
        </authorList>
    </citation>
    <scope>NUCLEOTIDE SEQUENCE</scope>
    <source>
        <strain evidence="1">CBS6075</strain>
    </source>
</reference>
<evidence type="ECO:0000313" key="2">
    <source>
        <dbReference type="Proteomes" id="UP000769157"/>
    </source>
</evidence>
<dbReference type="GeneID" id="70236423"/>
<dbReference type="EMBL" id="JAEUBE010000295">
    <property type="protein sequence ID" value="KAH3666269.1"/>
    <property type="molecule type" value="Genomic_DNA"/>
</dbReference>
<comment type="caution">
    <text evidence="1">The sequence shown here is derived from an EMBL/GenBank/DDBJ whole genome shotgun (WGS) entry which is preliminary data.</text>
</comment>
<keyword evidence="2" id="KW-1185">Reference proteome</keyword>
<sequence length="119" mass="13130">MFVRNTFLTGFLHKLAKVGKHFSTHIGTDGFRVVLNAEVGISNVLCCHQTTVLGIRQRDDIVCYFGDVDGMVPHTVKSRLNSSKKTGLSLKTYLANLPVNGLVQKPNFATIDQTQTLKP</sequence>
<protein>
    <submittedName>
        <fullName evidence="1">Uncharacterized protein</fullName>
    </submittedName>
</protein>
<accession>A0A9P8P7U4</accession>
<dbReference type="Proteomes" id="UP000769157">
    <property type="component" value="Unassembled WGS sequence"/>
</dbReference>
<proteinExistence type="predicted"/>
<evidence type="ECO:0000313" key="1">
    <source>
        <dbReference type="EMBL" id="KAH3666269.1"/>
    </source>
</evidence>
<dbReference type="RefSeq" id="XP_046061473.1">
    <property type="nucleotide sequence ID" value="XM_046205539.1"/>
</dbReference>
<gene>
    <name evidence="1" type="ORF">OGAPHI_004458</name>
</gene>
<reference evidence="1" key="1">
    <citation type="journal article" date="2021" name="Open Biol.">
        <title>Shared evolutionary footprints suggest mitochondrial oxidative damage underlies multiple complex I losses in fungi.</title>
        <authorList>
            <person name="Schikora-Tamarit M.A."/>
            <person name="Marcet-Houben M."/>
            <person name="Nosek J."/>
            <person name="Gabaldon T."/>
        </authorList>
    </citation>
    <scope>NUCLEOTIDE SEQUENCE</scope>
    <source>
        <strain evidence="1">CBS6075</strain>
    </source>
</reference>